<comment type="caution">
    <text evidence="1">The sequence shown here is derived from an EMBL/GenBank/DDBJ whole genome shotgun (WGS) entry which is preliminary data.</text>
</comment>
<proteinExistence type="predicted"/>
<evidence type="ECO:0000313" key="2">
    <source>
        <dbReference type="Proteomes" id="UP000257109"/>
    </source>
</evidence>
<protein>
    <submittedName>
        <fullName evidence="1">Uncharacterized protein</fullName>
    </submittedName>
</protein>
<evidence type="ECO:0000313" key="1">
    <source>
        <dbReference type="EMBL" id="RDX84817.1"/>
    </source>
</evidence>
<dbReference type="AlphaFoldDB" id="A0A371G2P0"/>
<keyword evidence="2" id="KW-1185">Reference proteome</keyword>
<sequence>MSFRSTFTVNVRRNYRKDGFSQKELDNPSHIRPVIWIGMRAKQSKTEHKLSFIFFSNPVYQYQFLRILLGLYWPPSTYYFQNEYAIPIYICACCCFPSLGELRGDVPQCSHNMCCLWINSMLDRSTVLFERIVVSLEFWWYSLSPELEKEPINTRFWNSSTPWK</sequence>
<accession>A0A371G2P0</accession>
<name>A0A371G2P0_MUCPR</name>
<reference evidence="1" key="1">
    <citation type="submission" date="2018-05" db="EMBL/GenBank/DDBJ databases">
        <title>Draft genome of Mucuna pruriens seed.</title>
        <authorList>
            <person name="Nnadi N.E."/>
            <person name="Vos R."/>
            <person name="Hasami M.H."/>
            <person name="Devisetty U.K."/>
            <person name="Aguiy J.C."/>
        </authorList>
    </citation>
    <scope>NUCLEOTIDE SEQUENCE [LARGE SCALE GENOMIC DNA]</scope>
    <source>
        <strain evidence="1">JCA_2017</strain>
    </source>
</reference>
<organism evidence="1 2">
    <name type="scientific">Mucuna pruriens</name>
    <name type="common">Velvet bean</name>
    <name type="synonym">Dolichos pruriens</name>
    <dbReference type="NCBI Taxonomy" id="157652"/>
    <lineage>
        <taxon>Eukaryota</taxon>
        <taxon>Viridiplantae</taxon>
        <taxon>Streptophyta</taxon>
        <taxon>Embryophyta</taxon>
        <taxon>Tracheophyta</taxon>
        <taxon>Spermatophyta</taxon>
        <taxon>Magnoliopsida</taxon>
        <taxon>eudicotyledons</taxon>
        <taxon>Gunneridae</taxon>
        <taxon>Pentapetalae</taxon>
        <taxon>rosids</taxon>
        <taxon>fabids</taxon>
        <taxon>Fabales</taxon>
        <taxon>Fabaceae</taxon>
        <taxon>Papilionoideae</taxon>
        <taxon>50 kb inversion clade</taxon>
        <taxon>NPAAA clade</taxon>
        <taxon>indigoferoid/millettioid clade</taxon>
        <taxon>Phaseoleae</taxon>
        <taxon>Mucuna</taxon>
    </lineage>
</organism>
<gene>
    <name evidence="1" type="ORF">CR513_34076</name>
</gene>
<dbReference type="Proteomes" id="UP000257109">
    <property type="component" value="Unassembled WGS sequence"/>
</dbReference>
<feature type="non-terminal residue" evidence="1">
    <location>
        <position position="1"/>
    </location>
</feature>
<dbReference type="EMBL" id="QJKJ01006944">
    <property type="protein sequence ID" value="RDX84817.1"/>
    <property type="molecule type" value="Genomic_DNA"/>
</dbReference>